<evidence type="ECO:0000313" key="4">
    <source>
        <dbReference type="Proteomes" id="UP000274920"/>
    </source>
</evidence>
<comment type="caution">
    <text evidence="3">The sequence shown here is derived from an EMBL/GenBank/DDBJ whole genome shotgun (WGS) entry which is preliminary data.</text>
</comment>
<dbReference type="SUPFAM" id="SSF56112">
    <property type="entry name" value="Protein kinase-like (PK-like)"/>
    <property type="match status" value="1"/>
</dbReference>
<keyword evidence="3" id="KW-0418">Kinase</keyword>
<dbReference type="PROSITE" id="PS50011">
    <property type="entry name" value="PROTEIN_KINASE_DOM"/>
    <property type="match status" value="1"/>
</dbReference>
<dbReference type="InterPro" id="IPR011009">
    <property type="entry name" value="Kinase-like_dom_sf"/>
</dbReference>
<dbReference type="RefSeq" id="WP_125129559.1">
    <property type="nucleotide sequence ID" value="NZ_RHJS01000002.1"/>
</dbReference>
<keyword evidence="3" id="KW-0723">Serine/threonine-protein kinase</keyword>
<dbReference type="AlphaFoldDB" id="A0A3R8JRG3"/>
<gene>
    <name evidence="3" type="ORF">EBB54_26160</name>
</gene>
<dbReference type="PANTHER" id="PTHR44167">
    <property type="entry name" value="OVARIAN-SPECIFIC SERINE/THREONINE-PROTEIN KINASE LOK-RELATED"/>
    <property type="match status" value="1"/>
</dbReference>
<keyword evidence="1" id="KW-0067">ATP-binding</keyword>
<dbReference type="GO" id="GO:0004674">
    <property type="term" value="F:protein serine/threonine kinase activity"/>
    <property type="evidence" value="ECO:0007669"/>
    <property type="project" value="UniProtKB-KW"/>
</dbReference>
<sequence>MELYLKENRVFFFEGEEVVANSGHSYEISDRLGAGGNGVVYECIDQNGLLYAIKFLLHFTEKSKKRFRQEISLMKRLHHPHIIKYIDDGFIQLKQLKKNGRSSQEQQALFVIMEKADLNLKDFLSQASKIPYDIYAPQFRGLCEALTEIHQFAIHRDIKPENILVKGETWVLSDFGLCEFVNADEHCDITGENEKIGPVFWISPEAVNKYYFGTNNIGAYSDVYQLGMIFAFVLMKRFPGGILSENDFIGTDEFIGSVILKTLANDYTKRPENGKELLELINDATINR</sequence>
<dbReference type="EMBL" id="RHJS01000002">
    <property type="protein sequence ID" value="RRK34429.1"/>
    <property type="molecule type" value="Genomic_DNA"/>
</dbReference>
<feature type="domain" description="Protein kinase" evidence="2">
    <location>
        <begin position="26"/>
        <end position="288"/>
    </location>
</feature>
<dbReference type="InterPro" id="IPR000719">
    <property type="entry name" value="Prot_kinase_dom"/>
</dbReference>
<dbReference type="Gene3D" id="1.10.510.10">
    <property type="entry name" value="Transferase(Phosphotransferase) domain 1"/>
    <property type="match status" value="1"/>
</dbReference>
<dbReference type="Proteomes" id="UP000274920">
    <property type="component" value="Unassembled WGS sequence"/>
</dbReference>
<dbReference type="PROSITE" id="PS00107">
    <property type="entry name" value="PROTEIN_KINASE_ATP"/>
    <property type="match status" value="1"/>
</dbReference>
<reference evidence="3" key="1">
    <citation type="submission" date="2018-10" db="EMBL/GenBank/DDBJ databases">
        <title>Schaedlerella arabinophila gen. nov. sp. nov., isolated from the mouse intestinal tract and comparative analysis with the genome of the closely related altered Schaedler flora strain ASF502.</title>
        <authorList>
            <person name="Miyake S."/>
            <person name="Soh M."/>
            <person name="Seedorf H."/>
        </authorList>
    </citation>
    <scope>NUCLEOTIDE SEQUENCE [LARGE SCALE GENOMIC DNA]</scope>
    <source>
        <strain evidence="3">DSM 106076</strain>
    </source>
</reference>
<name>A0A3R8JRG3_9FIRM</name>
<keyword evidence="1" id="KW-0547">Nucleotide-binding</keyword>
<dbReference type="PANTHER" id="PTHR44167:SF24">
    <property type="entry name" value="SERINE_THREONINE-PROTEIN KINASE CHK2"/>
    <property type="match status" value="1"/>
</dbReference>
<keyword evidence="3" id="KW-0808">Transferase</keyword>
<accession>A0A3R8JRG3</accession>
<dbReference type="SMART" id="SM00220">
    <property type="entry name" value="S_TKc"/>
    <property type="match status" value="1"/>
</dbReference>
<evidence type="ECO:0000259" key="2">
    <source>
        <dbReference type="PROSITE" id="PS50011"/>
    </source>
</evidence>
<keyword evidence="4" id="KW-1185">Reference proteome</keyword>
<dbReference type="GO" id="GO:0005524">
    <property type="term" value="F:ATP binding"/>
    <property type="evidence" value="ECO:0007669"/>
    <property type="project" value="UniProtKB-UniRule"/>
</dbReference>
<organism evidence="3 4">
    <name type="scientific">Schaedlerella arabinosiphila</name>
    <dbReference type="NCBI Taxonomy" id="2044587"/>
    <lineage>
        <taxon>Bacteria</taxon>
        <taxon>Bacillati</taxon>
        <taxon>Bacillota</taxon>
        <taxon>Clostridia</taxon>
        <taxon>Lachnospirales</taxon>
        <taxon>Lachnospiraceae</taxon>
        <taxon>Schaedlerella</taxon>
    </lineage>
</organism>
<protein>
    <submittedName>
        <fullName evidence="3">Serine/threonine protein kinase</fullName>
    </submittedName>
</protein>
<dbReference type="InterPro" id="IPR017441">
    <property type="entry name" value="Protein_kinase_ATP_BS"/>
</dbReference>
<evidence type="ECO:0000313" key="3">
    <source>
        <dbReference type="EMBL" id="RRK34429.1"/>
    </source>
</evidence>
<dbReference type="CDD" id="cd14014">
    <property type="entry name" value="STKc_PknB_like"/>
    <property type="match status" value="1"/>
</dbReference>
<proteinExistence type="predicted"/>
<evidence type="ECO:0000256" key="1">
    <source>
        <dbReference type="PROSITE-ProRule" id="PRU10141"/>
    </source>
</evidence>
<dbReference type="Pfam" id="PF00069">
    <property type="entry name" value="Pkinase"/>
    <property type="match status" value="1"/>
</dbReference>
<feature type="binding site" evidence="1">
    <location>
        <position position="54"/>
    </location>
    <ligand>
        <name>ATP</name>
        <dbReference type="ChEBI" id="CHEBI:30616"/>
    </ligand>
</feature>